<dbReference type="InterPro" id="IPR036915">
    <property type="entry name" value="Cyclin-like_sf"/>
</dbReference>
<dbReference type="GO" id="GO:0051301">
    <property type="term" value="P:cell division"/>
    <property type="evidence" value="ECO:0007669"/>
    <property type="project" value="UniProtKB-KW"/>
</dbReference>
<sequence>MSSNLNHLEKSKIRRRLAAVSFLSNISLDGTHRDTIFGTKICNRRPSKRTFIETENIEENPKINQEVDRLSTSSESECAKLSSSAPKGVLNSLINFQPYRERGRTISSSNETISERRQALILKRALCTCPTPSHLATSSNESLSQRSKCVHIHDPSPPLRCSTHSTVDARCVITIHQKPLHVFSIIPFRKRMSSSAVKAKEKLEGTRRLRQTSTSRPMSSIGDNHNQPFDPFNLLGIERRTDGGQEISYGYLLVPSKALGGKNASRHHHERHLDTLTLQNHGMFRFGNYDEGEDDPSYSADLLDDPELIGGRHRTLLTFTSYLTSVIDYVRQADLKKELNDKFREKYPHIKLTLSKLRSIKRDMRKINKLDPKIDLLSVAQAYVYFEKLILAGLINKINRKLCAGACLLLSAKLNDVKGETLKGLIEKIENIFRINRKELISSEFAVLVALEFSLHVPTSEIRPHYERLRFET</sequence>
<dbReference type="InterPro" id="IPR006671">
    <property type="entry name" value="Cyclin_N"/>
</dbReference>
<dbReference type="EMBL" id="CVRI01000074">
    <property type="protein sequence ID" value="CRL08012.1"/>
    <property type="molecule type" value="Genomic_DNA"/>
</dbReference>
<dbReference type="InterPro" id="IPR012388">
    <property type="entry name" value="CABLES1/2"/>
</dbReference>
<evidence type="ECO:0000313" key="8">
    <source>
        <dbReference type="Proteomes" id="UP000183832"/>
    </source>
</evidence>
<keyword evidence="3" id="KW-0132">Cell division</keyword>
<dbReference type="PANTHER" id="PTHR22896:SF0">
    <property type="entry name" value="CYCLIN N-TERMINAL DOMAIN-CONTAINING PROTEIN"/>
    <property type="match status" value="1"/>
</dbReference>
<keyword evidence="8" id="KW-1185">Reference proteome</keyword>
<keyword evidence="4" id="KW-0131">Cell cycle</keyword>
<organism evidence="7 8">
    <name type="scientific">Clunio marinus</name>
    <dbReference type="NCBI Taxonomy" id="568069"/>
    <lineage>
        <taxon>Eukaryota</taxon>
        <taxon>Metazoa</taxon>
        <taxon>Ecdysozoa</taxon>
        <taxon>Arthropoda</taxon>
        <taxon>Hexapoda</taxon>
        <taxon>Insecta</taxon>
        <taxon>Pterygota</taxon>
        <taxon>Neoptera</taxon>
        <taxon>Endopterygota</taxon>
        <taxon>Diptera</taxon>
        <taxon>Nematocera</taxon>
        <taxon>Chironomoidea</taxon>
        <taxon>Chironomidae</taxon>
        <taxon>Clunio</taxon>
    </lineage>
</organism>
<name>A0A1J1J8A8_9DIPT</name>
<feature type="region of interest" description="Disordered" evidence="5">
    <location>
        <begin position="197"/>
        <end position="225"/>
    </location>
</feature>
<dbReference type="Gene3D" id="1.10.472.10">
    <property type="entry name" value="Cyclin-like"/>
    <property type="match status" value="1"/>
</dbReference>
<dbReference type="PANTHER" id="PTHR22896">
    <property type="entry name" value="CDK5 AND ABL1 ENZYME SUBSTRATE 1"/>
    <property type="match status" value="1"/>
</dbReference>
<comment type="similarity">
    <text evidence="1">Belongs to the cyclin family.</text>
</comment>
<dbReference type="AlphaFoldDB" id="A0A1J1J8A8"/>
<dbReference type="FunFam" id="1.10.472.10:FF:000020">
    <property type="entry name" value="CDK5 and ABL1 enzyme substrate 1"/>
    <property type="match status" value="1"/>
</dbReference>
<dbReference type="CDD" id="cd20556">
    <property type="entry name" value="CYCLIN_CABLES"/>
    <property type="match status" value="1"/>
</dbReference>
<feature type="compositionally biased region" description="Basic and acidic residues" evidence="5">
    <location>
        <begin position="198"/>
        <end position="207"/>
    </location>
</feature>
<evidence type="ECO:0000256" key="2">
    <source>
        <dbReference type="ARBA" id="ARBA00022553"/>
    </source>
</evidence>
<accession>A0A1J1J8A8</accession>
<dbReference type="STRING" id="568069.A0A1J1J8A8"/>
<feature type="compositionally biased region" description="Polar residues" evidence="5">
    <location>
        <begin position="211"/>
        <end position="225"/>
    </location>
</feature>
<dbReference type="PIRSF" id="PIRSF025798">
    <property type="entry name" value="Cables"/>
    <property type="match status" value="1"/>
</dbReference>
<gene>
    <name evidence="7" type="ORF">CLUMA_CG020849</name>
</gene>
<evidence type="ECO:0000256" key="1">
    <source>
        <dbReference type="ARBA" id="ARBA00008742"/>
    </source>
</evidence>
<keyword evidence="2" id="KW-0597">Phosphoprotein</keyword>
<evidence type="ECO:0000256" key="3">
    <source>
        <dbReference type="ARBA" id="ARBA00022618"/>
    </source>
</evidence>
<dbReference type="SUPFAM" id="SSF47954">
    <property type="entry name" value="Cyclin-like"/>
    <property type="match status" value="1"/>
</dbReference>
<proteinExistence type="inferred from homology"/>
<dbReference type="GO" id="GO:0005829">
    <property type="term" value="C:cytosol"/>
    <property type="evidence" value="ECO:0007669"/>
    <property type="project" value="UniProtKB-ARBA"/>
</dbReference>
<reference evidence="7 8" key="1">
    <citation type="submission" date="2015-04" db="EMBL/GenBank/DDBJ databases">
        <authorList>
            <person name="Syromyatnikov M.Y."/>
            <person name="Popov V.N."/>
        </authorList>
    </citation>
    <scope>NUCLEOTIDE SEQUENCE [LARGE SCALE GENOMIC DNA]</scope>
</reference>
<evidence type="ECO:0000256" key="4">
    <source>
        <dbReference type="ARBA" id="ARBA00023306"/>
    </source>
</evidence>
<dbReference type="Pfam" id="PF00134">
    <property type="entry name" value="Cyclin_N"/>
    <property type="match status" value="1"/>
</dbReference>
<evidence type="ECO:0000256" key="5">
    <source>
        <dbReference type="SAM" id="MobiDB-lite"/>
    </source>
</evidence>
<evidence type="ECO:0000313" key="7">
    <source>
        <dbReference type="EMBL" id="CRL08012.1"/>
    </source>
</evidence>
<dbReference type="OrthoDB" id="5353095at2759"/>
<feature type="domain" description="Cyclin N-terminal" evidence="6">
    <location>
        <begin position="377"/>
        <end position="455"/>
    </location>
</feature>
<evidence type="ECO:0000259" key="6">
    <source>
        <dbReference type="Pfam" id="PF00134"/>
    </source>
</evidence>
<dbReference type="Proteomes" id="UP000183832">
    <property type="component" value="Unassembled WGS sequence"/>
</dbReference>
<dbReference type="GO" id="GO:0051726">
    <property type="term" value="P:regulation of cell cycle"/>
    <property type="evidence" value="ECO:0007669"/>
    <property type="project" value="InterPro"/>
</dbReference>
<protein>
    <submittedName>
        <fullName evidence="7">CLUMA_CG020849, isoform A</fullName>
    </submittedName>
</protein>